<dbReference type="Proteomes" id="UP001595645">
    <property type="component" value="Unassembled WGS sequence"/>
</dbReference>
<reference evidence="4" key="1">
    <citation type="journal article" date="2019" name="Int. J. Syst. Evol. Microbiol.">
        <title>The Global Catalogue of Microorganisms (GCM) 10K type strain sequencing project: providing services to taxonomists for standard genome sequencing and annotation.</title>
        <authorList>
            <consortium name="The Broad Institute Genomics Platform"/>
            <consortium name="The Broad Institute Genome Sequencing Center for Infectious Disease"/>
            <person name="Wu L."/>
            <person name="Ma J."/>
        </authorList>
    </citation>
    <scope>NUCLEOTIDE SEQUENCE [LARGE SCALE GENOMIC DNA]</scope>
    <source>
        <strain evidence="4">CGMCC 4.7676</strain>
    </source>
</reference>
<evidence type="ECO:0000256" key="1">
    <source>
        <dbReference type="SAM" id="MobiDB-lite"/>
    </source>
</evidence>
<evidence type="ECO:0000259" key="2">
    <source>
        <dbReference type="PROSITE" id="PS50956"/>
    </source>
</evidence>
<accession>A0ABV7P725</accession>
<dbReference type="PANTHER" id="PTHR30154:SF34">
    <property type="entry name" value="TRANSCRIPTIONAL REGULATOR AZLB"/>
    <property type="match status" value="1"/>
</dbReference>
<proteinExistence type="predicted"/>
<dbReference type="PRINTS" id="PR00033">
    <property type="entry name" value="HTHASNC"/>
</dbReference>
<sequence>MDPLDTVMAVTPYGVPRLVRARCRPGLARTAGTALARRPETSFCYLLTGQAELAELPQLTPQSRQPDGDELTPDELTPDERALVRALREDGRRTHEELARLAGVSESTARRRVESLRRSGAMYIRAVVEPASLAACRSRRCTGSSSIRRGHGSRFRCTPGW</sequence>
<keyword evidence="4" id="KW-1185">Reference proteome</keyword>
<dbReference type="InterPro" id="IPR036390">
    <property type="entry name" value="WH_DNA-bd_sf"/>
</dbReference>
<organism evidence="3 4">
    <name type="scientific">Amycolatopsis speibonae</name>
    <dbReference type="NCBI Taxonomy" id="1450224"/>
    <lineage>
        <taxon>Bacteria</taxon>
        <taxon>Bacillati</taxon>
        <taxon>Actinomycetota</taxon>
        <taxon>Actinomycetes</taxon>
        <taxon>Pseudonocardiales</taxon>
        <taxon>Pseudonocardiaceae</taxon>
        <taxon>Amycolatopsis</taxon>
    </lineage>
</organism>
<dbReference type="PANTHER" id="PTHR30154">
    <property type="entry name" value="LEUCINE-RESPONSIVE REGULATORY PROTEIN"/>
    <property type="match status" value="1"/>
</dbReference>
<dbReference type="InterPro" id="IPR000485">
    <property type="entry name" value="AsnC-type_HTH_dom"/>
</dbReference>
<gene>
    <name evidence="3" type="ORF">ACFOSH_36170</name>
</gene>
<comment type="caution">
    <text evidence="3">The sequence shown here is derived from an EMBL/GenBank/DDBJ whole genome shotgun (WGS) entry which is preliminary data.</text>
</comment>
<feature type="region of interest" description="Disordered" evidence="1">
    <location>
        <begin position="56"/>
        <end position="80"/>
    </location>
</feature>
<dbReference type="InterPro" id="IPR036388">
    <property type="entry name" value="WH-like_DNA-bd_sf"/>
</dbReference>
<dbReference type="RefSeq" id="WP_378244838.1">
    <property type="nucleotide sequence ID" value="NZ_JBHRWK010000076.1"/>
</dbReference>
<feature type="domain" description="HTH asnC-type" evidence="2">
    <location>
        <begin position="80"/>
        <end position="145"/>
    </location>
</feature>
<evidence type="ECO:0000313" key="4">
    <source>
        <dbReference type="Proteomes" id="UP001595645"/>
    </source>
</evidence>
<dbReference type="SUPFAM" id="SSF46785">
    <property type="entry name" value="Winged helix' DNA-binding domain"/>
    <property type="match status" value="1"/>
</dbReference>
<name>A0ABV7P725_9PSEU</name>
<dbReference type="Gene3D" id="1.10.10.10">
    <property type="entry name" value="Winged helix-like DNA-binding domain superfamily/Winged helix DNA-binding domain"/>
    <property type="match status" value="1"/>
</dbReference>
<dbReference type="Pfam" id="PF13404">
    <property type="entry name" value="HTH_AsnC-type"/>
    <property type="match status" value="1"/>
</dbReference>
<feature type="compositionally biased region" description="Acidic residues" evidence="1">
    <location>
        <begin position="68"/>
        <end position="77"/>
    </location>
</feature>
<dbReference type="EMBL" id="JBHRWK010000076">
    <property type="protein sequence ID" value="MFC3454901.1"/>
    <property type="molecule type" value="Genomic_DNA"/>
</dbReference>
<evidence type="ECO:0000313" key="3">
    <source>
        <dbReference type="EMBL" id="MFC3454901.1"/>
    </source>
</evidence>
<dbReference type="PROSITE" id="PS50956">
    <property type="entry name" value="HTH_ASNC_2"/>
    <property type="match status" value="1"/>
</dbReference>
<protein>
    <submittedName>
        <fullName evidence="3">Lrp/AsnC family transcriptional regulator</fullName>
    </submittedName>
</protein>